<feature type="compositionally biased region" description="Polar residues" evidence="5">
    <location>
        <begin position="622"/>
        <end position="639"/>
    </location>
</feature>
<evidence type="ECO:0000256" key="1">
    <source>
        <dbReference type="ARBA" id="ARBA00004167"/>
    </source>
</evidence>
<feature type="region of interest" description="Disordered" evidence="5">
    <location>
        <begin position="622"/>
        <end position="749"/>
    </location>
</feature>
<dbReference type="PANTHER" id="PTHR15549:SF26">
    <property type="entry name" value="AXIAL BUDDING PATTERN PROTEIN 2-RELATED"/>
    <property type="match status" value="1"/>
</dbReference>
<sequence>MTSTSISNFSIVSNFPSFSQLEDTRETSISISDSYILEPLPSSVKDLLKTNEAPLHSKLLQSNLHDAENMLLDLNVQLEKMKAEIALFTVKRNQLMTMIETYRSILHPIRRTPPEVLLEIFSYCVEFVDTDHPRICQNIDSLDTKQAPWSLAQFLTALTIDLIRNSNLDLLNQLLNALILPSLASLRISVSSKLRVRPNVEPIVRLLERSDLLLTSAAFFSTTISDTNYQPFFISASAVKMSTTSTNTGTTTDTTTSTSLTSATSTSTSTTSTSTTSTTSSTSTTSTSTTSTSTSSSTTSSTTSATSTSTSTPPTTSSTSSQTSNSLTGSTVGTPSTSATPTPTSITSLTTGADGQTSTVIVVTSVGSSTAPSSSSSADASTTGSKSFFSNTGAVAGTFAAVGVVVVIIAIIFITSTIRRRRQKRFDREMDEAAMEAAGTEVPPFLDDDDEPKPYGASAYGGGYGPSGGYGAQGDWSSSGAGGGGYSDTASHGTYAQPPMSHESYPMHDFGPSHNPGVGVGGVYDPTGAFVGGAAAAGVQHAMSDNSRSNGSSTAIGDSPYPAFLQHDAYENSGGGVGPGGYPTMGRSGGFNNDVIAGGAAGMAGIGRRSSMNATALNRMKSQNSTGALSAPSSGSSHPAQPESYASHFTPGYAGPSQQDSMNRSTSAGSGPIPEASEPGFTAAGANFSSAVHDAAFGQQNQQTALPNPFTARLESDENADGGAEDPYGGYGSEEEEEQPRKVLKVANE</sequence>
<dbReference type="InterPro" id="IPR051694">
    <property type="entry name" value="Immunoregulatory_rcpt-like"/>
</dbReference>
<gene>
    <name evidence="7" type="ORF">LENED_004763</name>
</gene>
<dbReference type="GO" id="GO:0016020">
    <property type="term" value="C:membrane"/>
    <property type="evidence" value="ECO:0007669"/>
    <property type="project" value="UniProtKB-SubCell"/>
</dbReference>
<evidence type="ECO:0000256" key="2">
    <source>
        <dbReference type="ARBA" id="ARBA00022692"/>
    </source>
</evidence>
<name>A0A1Q3E743_LENED</name>
<reference evidence="7 8" key="2">
    <citation type="submission" date="2017-02" db="EMBL/GenBank/DDBJ databases">
        <title>A genome survey and senescence transcriptome analysis in Lentinula edodes.</title>
        <authorList>
            <person name="Sakamoto Y."/>
            <person name="Nakade K."/>
            <person name="Sato S."/>
            <person name="Yoshida Y."/>
            <person name="Miyazaki K."/>
            <person name="Natsume S."/>
            <person name="Konno N."/>
        </authorList>
    </citation>
    <scope>NUCLEOTIDE SEQUENCE [LARGE SCALE GENOMIC DNA]</scope>
    <source>
        <strain evidence="7 8">NBRC 111202</strain>
    </source>
</reference>
<protein>
    <submittedName>
        <fullName evidence="7">Uncharacterized protein</fullName>
    </submittedName>
</protein>
<dbReference type="PANTHER" id="PTHR15549">
    <property type="entry name" value="PAIRED IMMUNOGLOBULIN-LIKE TYPE 2 RECEPTOR"/>
    <property type="match status" value="1"/>
</dbReference>
<dbReference type="Proteomes" id="UP000188533">
    <property type="component" value="Unassembled WGS sequence"/>
</dbReference>
<evidence type="ECO:0000313" key="8">
    <source>
        <dbReference type="Proteomes" id="UP000188533"/>
    </source>
</evidence>
<feature type="compositionally biased region" description="Polar residues" evidence="5">
    <location>
        <begin position="656"/>
        <end position="669"/>
    </location>
</feature>
<feature type="region of interest" description="Disordered" evidence="5">
    <location>
        <begin position="435"/>
        <end position="460"/>
    </location>
</feature>
<proteinExistence type="predicted"/>
<dbReference type="AlphaFoldDB" id="A0A1Q3E743"/>
<evidence type="ECO:0000256" key="4">
    <source>
        <dbReference type="ARBA" id="ARBA00023136"/>
    </source>
</evidence>
<keyword evidence="4 6" id="KW-0472">Membrane</keyword>
<reference evidence="7 8" key="1">
    <citation type="submission" date="2016-08" db="EMBL/GenBank/DDBJ databases">
        <authorList>
            <consortium name="Lentinula edodes genome sequencing consortium"/>
            <person name="Sakamoto Y."/>
            <person name="Nakade K."/>
            <person name="Sato S."/>
            <person name="Yoshida Y."/>
            <person name="Miyazaki K."/>
            <person name="Natsume S."/>
            <person name="Konno N."/>
        </authorList>
    </citation>
    <scope>NUCLEOTIDE SEQUENCE [LARGE SCALE GENOMIC DNA]</scope>
    <source>
        <strain evidence="7 8">NBRC 111202</strain>
    </source>
</reference>
<accession>A0A1Q3E743</accession>
<evidence type="ECO:0000313" key="7">
    <source>
        <dbReference type="EMBL" id="GAW03072.1"/>
    </source>
</evidence>
<feature type="region of interest" description="Disordered" evidence="5">
    <location>
        <begin position="244"/>
        <end position="353"/>
    </location>
</feature>
<organism evidence="7 8">
    <name type="scientific">Lentinula edodes</name>
    <name type="common">Shiitake mushroom</name>
    <name type="synonym">Lentinus edodes</name>
    <dbReference type="NCBI Taxonomy" id="5353"/>
    <lineage>
        <taxon>Eukaryota</taxon>
        <taxon>Fungi</taxon>
        <taxon>Dikarya</taxon>
        <taxon>Basidiomycota</taxon>
        <taxon>Agaricomycotina</taxon>
        <taxon>Agaricomycetes</taxon>
        <taxon>Agaricomycetidae</taxon>
        <taxon>Agaricales</taxon>
        <taxon>Marasmiineae</taxon>
        <taxon>Omphalotaceae</taxon>
        <taxon>Lentinula</taxon>
    </lineage>
</organism>
<dbReference type="STRING" id="5353.A0A1Q3E743"/>
<dbReference type="GO" id="GO:0071944">
    <property type="term" value="C:cell periphery"/>
    <property type="evidence" value="ECO:0007669"/>
    <property type="project" value="UniProtKB-ARBA"/>
</dbReference>
<keyword evidence="3 6" id="KW-1133">Transmembrane helix</keyword>
<evidence type="ECO:0000256" key="5">
    <source>
        <dbReference type="SAM" id="MobiDB-lite"/>
    </source>
</evidence>
<comment type="caution">
    <text evidence="7">The sequence shown here is derived from an EMBL/GenBank/DDBJ whole genome shotgun (WGS) entry which is preliminary data.</text>
</comment>
<keyword evidence="2 6" id="KW-0812">Transmembrane</keyword>
<feature type="transmembrane region" description="Helical" evidence="6">
    <location>
        <begin position="394"/>
        <end position="418"/>
    </location>
</feature>
<keyword evidence="8" id="KW-1185">Reference proteome</keyword>
<evidence type="ECO:0000256" key="3">
    <source>
        <dbReference type="ARBA" id="ARBA00022989"/>
    </source>
</evidence>
<evidence type="ECO:0000256" key="6">
    <source>
        <dbReference type="SAM" id="Phobius"/>
    </source>
</evidence>
<comment type="subcellular location">
    <subcellularLocation>
        <location evidence="1">Membrane</location>
        <topology evidence="1">Single-pass membrane protein</topology>
    </subcellularLocation>
</comment>
<feature type="region of interest" description="Disordered" evidence="5">
    <location>
        <begin position="475"/>
        <end position="498"/>
    </location>
</feature>
<dbReference type="EMBL" id="BDGU01000127">
    <property type="protein sequence ID" value="GAW03072.1"/>
    <property type="molecule type" value="Genomic_DNA"/>
</dbReference>